<dbReference type="InterPro" id="IPR036291">
    <property type="entry name" value="NAD(P)-bd_dom_sf"/>
</dbReference>
<dbReference type="PROSITE" id="PS00059">
    <property type="entry name" value="ADH_ZINC"/>
    <property type="match status" value="1"/>
</dbReference>
<dbReference type="AlphaFoldDB" id="A0A1C5I4S7"/>
<dbReference type="GO" id="GO:0016491">
    <property type="term" value="F:oxidoreductase activity"/>
    <property type="evidence" value="ECO:0007669"/>
    <property type="project" value="UniProtKB-KW"/>
</dbReference>
<dbReference type="InterPro" id="IPR013154">
    <property type="entry name" value="ADH-like_N"/>
</dbReference>
<protein>
    <submittedName>
        <fullName evidence="8">Threonine dehydrogenase</fullName>
    </submittedName>
</protein>
<comment type="similarity">
    <text evidence="5">Belongs to the zinc-containing alcohol dehydrogenase family.</text>
</comment>
<dbReference type="EMBL" id="LT607750">
    <property type="protein sequence ID" value="SCG53155.1"/>
    <property type="molecule type" value="Genomic_DNA"/>
</dbReference>
<name>A0A1C5I4S7_9ACTN</name>
<dbReference type="Pfam" id="PF00107">
    <property type="entry name" value="ADH_zinc_N"/>
    <property type="match status" value="1"/>
</dbReference>
<evidence type="ECO:0000259" key="7">
    <source>
        <dbReference type="Pfam" id="PF08240"/>
    </source>
</evidence>
<organism evidence="8 9">
    <name type="scientific">Micromonospora echinaurantiaca</name>
    <dbReference type="NCBI Taxonomy" id="47857"/>
    <lineage>
        <taxon>Bacteria</taxon>
        <taxon>Bacillati</taxon>
        <taxon>Actinomycetota</taxon>
        <taxon>Actinomycetes</taxon>
        <taxon>Micromonosporales</taxon>
        <taxon>Micromonosporaceae</taxon>
        <taxon>Micromonospora</taxon>
    </lineage>
</organism>
<dbReference type="SUPFAM" id="SSF50129">
    <property type="entry name" value="GroES-like"/>
    <property type="match status" value="1"/>
</dbReference>
<evidence type="ECO:0000256" key="3">
    <source>
        <dbReference type="ARBA" id="ARBA00022833"/>
    </source>
</evidence>
<comment type="cofactor">
    <cofactor evidence="1 5">
        <name>Zn(2+)</name>
        <dbReference type="ChEBI" id="CHEBI:29105"/>
    </cofactor>
</comment>
<reference evidence="8 9" key="1">
    <citation type="submission" date="2016-06" db="EMBL/GenBank/DDBJ databases">
        <authorList>
            <person name="Kjaerup R.B."/>
            <person name="Dalgaard T.S."/>
            <person name="Juul-Madsen H.R."/>
        </authorList>
    </citation>
    <scope>NUCLEOTIDE SEQUENCE [LARGE SCALE GENOMIC DNA]</scope>
    <source>
        <strain evidence="8 9">DSM 43904</strain>
    </source>
</reference>
<evidence type="ECO:0000256" key="1">
    <source>
        <dbReference type="ARBA" id="ARBA00001947"/>
    </source>
</evidence>
<dbReference type="GO" id="GO:0008270">
    <property type="term" value="F:zinc ion binding"/>
    <property type="evidence" value="ECO:0007669"/>
    <property type="project" value="InterPro"/>
</dbReference>
<dbReference type="InterPro" id="IPR013149">
    <property type="entry name" value="ADH-like_C"/>
</dbReference>
<accession>A0A1C5I4S7</accession>
<dbReference type="InterPro" id="IPR002328">
    <property type="entry name" value="ADH_Zn_CS"/>
</dbReference>
<dbReference type="PANTHER" id="PTHR42813">
    <property type="entry name" value="ZINC-TYPE ALCOHOL DEHYDROGENASE-LIKE"/>
    <property type="match status" value="1"/>
</dbReference>
<dbReference type="Pfam" id="PF08240">
    <property type="entry name" value="ADH_N"/>
    <property type="match status" value="1"/>
</dbReference>
<dbReference type="SUPFAM" id="SSF51735">
    <property type="entry name" value="NAD(P)-binding Rossmann-fold domains"/>
    <property type="match status" value="1"/>
</dbReference>
<dbReference type="RefSeq" id="WP_088994169.1">
    <property type="nucleotide sequence ID" value="NZ_LT607750.1"/>
</dbReference>
<dbReference type="PANTHER" id="PTHR42813:SF2">
    <property type="entry name" value="DEHYDROGENASE, ZINC-CONTAINING, PUTATIVE (AFU_ORTHOLOGUE AFUA_2G02810)-RELATED"/>
    <property type="match status" value="1"/>
</dbReference>
<dbReference type="Proteomes" id="UP000198217">
    <property type="component" value="Chromosome I"/>
</dbReference>
<gene>
    <name evidence="8" type="ORF">GA0070609_2766</name>
</gene>
<proteinExistence type="inferred from homology"/>
<dbReference type="InterPro" id="IPR011032">
    <property type="entry name" value="GroES-like_sf"/>
</dbReference>
<evidence type="ECO:0000313" key="9">
    <source>
        <dbReference type="Proteomes" id="UP000198217"/>
    </source>
</evidence>
<evidence type="ECO:0000256" key="2">
    <source>
        <dbReference type="ARBA" id="ARBA00022723"/>
    </source>
</evidence>
<evidence type="ECO:0000313" key="8">
    <source>
        <dbReference type="EMBL" id="SCG53155.1"/>
    </source>
</evidence>
<keyword evidence="9" id="KW-1185">Reference proteome</keyword>
<evidence type="ECO:0000259" key="6">
    <source>
        <dbReference type="Pfam" id="PF00107"/>
    </source>
</evidence>
<keyword evidence="4" id="KW-0560">Oxidoreductase</keyword>
<dbReference type="CDD" id="cd08283">
    <property type="entry name" value="FDH_like_1"/>
    <property type="match status" value="1"/>
</dbReference>
<evidence type="ECO:0000256" key="5">
    <source>
        <dbReference type="RuleBase" id="RU361277"/>
    </source>
</evidence>
<feature type="domain" description="Alcohol dehydrogenase-like N-terminal" evidence="7">
    <location>
        <begin position="25"/>
        <end position="151"/>
    </location>
</feature>
<sequence>MKANCWIAPNNVAVEDVSDPQILNPRDAVVRVSSAAICGSDLHLLDGFIPAMKKGDILGHEFMGEIVELGPGVRDGLSIGDRVVVGFPIACGNCMTCQRGLYSICENSNPNAAIAEVAMGHSPAGIFGYSHLMGGYAGGQAQYVRVPFADVGALKIEDDLPDEKVLFLSDVLPTGYMAAEMCDIKPGDTVAIWGAGPVGQFAAVSAYLLGAERVIVIDRFPYRLQMARTKAGAETINYEETDVMDALRDMTAGRGPDACIDAVGMEGHHPSAALHAYDRAKQAMKVETDRPHALREAVLSCRNGGTISAIGAYGGFIDKFPMGSFMNRSLTMRSGQAHVQRYMRPLLERIRKGEIDPSFIITHTMHLHDAPRGYDIFKNKQEDCVKVVLKP</sequence>
<dbReference type="Gene3D" id="3.90.180.10">
    <property type="entry name" value="Medium-chain alcohol dehydrogenases, catalytic domain"/>
    <property type="match status" value="1"/>
</dbReference>
<keyword evidence="2 5" id="KW-0479">Metal-binding</keyword>
<dbReference type="Gene3D" id="3.40.50.720">
    <property type="entry name" value="NAD(P)-binding Rossmann-like Domain"/>
    <property type="match status" value="1"/>
</dbReference>
<keyword evidence="3 5" id="KW-0862">Zinc</keyword>
<evidence type="ECO:0000256" key="4">
    <source>
        <dbReference type="ARBA" id="ARBA00023002"/>
    </source>
</evidence>
<feature type="domain" description="Alcohol dehydrogenase-like C-terminal" evidence="6">
    <location>
        <begin position="197"/>
        <end position="265"/>
    </location>
</feature>